<dbReference type="EMBL" id="BEYU01000086">
    <property type="protein sequence ID" value="GBG30959.1"/>
    <property type="molecule type" value="Genomic_DNA"/>
</dbReference>
<proteinExistence type="predicted"/>
<dbReference type="InParanoid" id="A0A2R5GKX1"/>
<name>A0A2R5GKX1_9STRA</name>
<evidence type="ECO:0000313" key="2">
    <source>
        <dbReference type="Proteomes" id="UP000241890"/>
    </source>
</evidence>
<keyword evidence="1" id="KW-0830">Ubiquinone</keyword>
<dbReference type="OrthoDB" id="10572438at2759"/>
<dbReference type="Proteomes" id="UP000241890">
    <property type="component" value="Unassembled WGS sequence"/>
</dbReference>
<comment type="caution">
    <text evidence="1">The sequence shown here is derived from an EMBL/GenBank/DDBJ whole genome shotgun (WGS) entry which is preliminary data.</text>
</comment>
<dbReference type="AlphaFoldDB" id="A0A2R5GKX1"/>
<reference evidence="1 2" key="1">
    <citation type="submission" date="2017-12" db="EMBL/GenBank/DDBJ databases">
        <title>Sequencing, de novo assembly and annotation of complete genome of a new Thraustochytrid species, strain FCC1311.</title>
        <authorList>
            <person name="Sedici K."/>
            <person name="Godart F."/>
            <person name="Aiese Cigliano R."/>
            <person name="Sanseverino W."/>
            <person name="Barakat M."/>
            <person name="Ortet P."/>
            <person name="Marechal E."/>
            <person name="Cagnac O."/>
            <person name="Amato A."/>
        </authorList>
    </citation>
    <scope>NUCLEOTIDE SEQUENCE [LARGE SCALE GENOMIC DNA]</scope>
</reference>
<sequence>MVLGGNLNKWRKHPILVSSGKDVFPGLRSAVIIFGVYCTGEFIYKKLTHPGLSIDPSSLKWEKEVGEKPTLVE</sequence>
<accession>A0A2R5GKX1</accession>
<protein>
    <submittedName>
        <fullName evidence="1">NADH dehydrogenase ubiquinone 1 beta subcomplex subunit 3-B</fullName>
    </submittedName>
</protein>
<evidence type="ECO:0000313" key="1">
    <source>
        <dbReference type="EMBL" id="GBG30959.1"/>
    </source>
</evidence>
<keyword evidence="2" id="KW-1185">Reference proteome</keyword>
<organism evidence="1 2">
    <name type="scientific">Hondaea fermentalgiana</name>
    <dbReference type="NCBI Taxonomy" id="2315210"/>
    <lineage>
        <taxon>Eukaryota</taxon>
        <taxon>Sar</taxon>
        <taxon>Stramenopiles</taxon>
        <taxon>Bigyra</taxon>
        <taxon>Labyrinthulomycetes</taxon>
        <taxon>Thraustochytrida</taxon>
        <taxon>Thraustochytriidae</taxon>
        <taxon>Hondaea</taxon>
    </lineage>
</organism>
<gene>
    <name evidence="1" type="ORF">FCC1311_071802</name>
</gene>